<keyword evidence="3" id="KW-0067">ATP-binding</keyword>
<feature type="compositionally biased region" description="Polar residues" evidence="4">
    <location>
        <begin position="142"/>
        <end position="152"/>
    </location>
</feature>
<protein>
    <submittedName>
        <fullName evidence="6">Orc1/cdc6 family replication initiation protein</fullName>
    </submittedName>
</protein>
<evidence type="ECO:0000259" key="5">
    <source>
        <dbReference type="Pfam" id="PF22703"/>
    </source>
</evidence>
<feature type="domain" description="Cdc6 AAA+ ATPase-type lid" evidence="5">
    <location>
        <begin position="22"/>
        <end position="82"/>
    </location>
</feature>
<evidence type="ECO:0000256" key="2">
    <source>
        <dbReference type="ARBA" id="ARBA00022741"/>
    </source>
</evidence>
<proteinExistence type="predicted"/>
<feature type="region of interest" description="Disordered" evidence="4">
    <location>
        <begin position="129"/>
        <end position="152"/>
    </location>
</feature>
<evidence type="ECO:0000313" key="7">
    <source>
        <dbReference type="Proteomes" id="UP000011524"/>
    </source>
</evidence>
<gene>
    <name evidence="6" type="ORF">C444_05976</name>
</gene>
<sequence>MVITELGSSDETPYDGSHLRVILEHRTVADGVLDGDAILEVAALAAKGDSRKTVDTLYEAGQLAEKEYRVSVDHFDDTVQQAETNCFQRVGSGTTPHVKHILHRGAGPRTIPIERRFLPLISMNCTADRGSSGLRPTLGGSRVSTAQRTGDY</sequence>
<dbReference type="Proteomes" id="UP000011524">
    <property type="component" value="Unassembled WGS sequence"/>
</dbReference>
<dbReference type="eggNOG" id="arCOG00467">
    <property type="taxonomic scope" value="Archaea"/>
</dbReference>
<name>M0LGU0_HALJT</name>
<dbReference type="AlphaFoldDB" id="M0LGU0"/>
<keyword evidence="1" id="KW-0235">DNA replication</keyword>
<evidence type="ECO:0000256" key="3">
    <source>
        <dbReference type="ARBA" id="ARBA00022840"/>
    </source>
</evidence>
<dbReference type="Gene3D" id="1.10.8.60">
    <property type="match status" value="1"/>
</dbReference>
<reference evidence="6 7" key="1">
    <citation type="journal article" date="2014" name="PLoS Genet.">
        <title>Phylogenetically driven sequencing of extremely halophilic archaea reveals strategies for static and dynamic osmo-response.</title>
        <authorList>
            <person name="Becker E.A."/>
            <person name="Seitzer P.M."/>
            <person name="Tritt A."/>
            <person name="Larsen D."/>
            <person name="Krusor M."/>
            <person name="Yao A.I."/>
            <person name="Wu D."/>
            <person name="Madern D."/>
            <person name="Eisen J.A."/>
            <person name="Darling A.E."/>
            <person name="Facciotti M.T."/>
        </authorList>
    </citation>
    <scope>NUCLEOTIDE SEQUENCE [LARGE SCALE GENOMIC DNA]</scope>
    <source>
        <strain evidence="7">ATCC 49778 / DSM 6131 / JCM 7785 / NBRC 101032 / NCIMB 13157 / TR-1</strain>
    </source>
</reference>
<keyword evidence="7" id="KW-1185">Reference proteome</keyword>
<dbReference type="EMBL" id="AOLY01000009">
    <property type="protein sequence ID" value="EMA32746.1"/>
    <property type="molecule type" value="Genomic_DNA"/>
</dbReference>
<organism evidence="6 7">
    <name type="scientific">Haloarcula japonica (strain ATCC 49778 / DSM 6131 / JCM 7785 / NBRC 101032 / NCIMB 13157 / TR-1)</name>
    <dbReference type="NCBI Taxonomy" id="1227453"/>
    <lineage>
        <taxon>Archaea</taxon>
        <taxon>Methanobacteriati</taxon>
        <taxon>Methanobacteriota</taxon>
        <taxon>Stenosarchaea group</taxon>
        <taxon>Halobacteria</taxon>
        <taxon>Halobacteriales</taxon>
        <taxon>Haloarculaceae</taxon>
        <taxon>Haloarcula</taxon>
    </lineage>
</organism>
<dbReference type="GO" id="GO:0006260">
    <property type="term" value="P:DNA replication"/>
    <property type="evidence" value="ECO:0007669"/>
    <property type="project" value="UniProtKB-KW"/>
</dbReference>
<dbReference type="InterPro" id="IPR055237">
    <property type="entry name" value="Cdc6_lid"/>
</dbReference>
<dbReference type="RefSeq" id="WP_004591571.1">
    <property type="nucleotide sequence ID" value="NZ_AOLY01000009.1"/>
</dbReference>
<evidence type="ECO:0000256" key="1">
    <source>
        <dbReference type="ARBA" id="ARBA00022705"/>
    </source>
</evidence>
<dbReference type="STRING" id="1227453.C444_05976"/>
<comment type="caution">
    <text evidence="6">The sequence shown here is derived from an EMBL/GenBank/DDBJ whole genome shotgun (WGS) entry which is preliminary data.</text>
</comment>
<dbReference type="Pfam" id="PF22703">
    <property type="entry name" value="Cdc6_lid"/>
    <property type="match status" value="1"/>
</dbReference>
<dbReference type="GO" id="GO:0005524">
    <property type="term" value="F:ATP binding"/>
    <property type="evidence" value="ECO:0007669"/>
    <property type="project" value="UniProtKB-KW"/>
</dbReference>
<evidence type="ECO:0000313" key="6">
    <source>
        <dbReference type="EMBL" id="EMA32746.1"/>
    </source>
</evidence>
<evidence type="ECO:0000256" key="4">
    <source>
        <dbReference type="SAM" id="MobiDB-lite"/>
    </source>
</evidence>
<keyword evidence="2" id="KW-0547">Nucleotide-binding</keyword>
<accession>M0LGU0</accession>